<reference evidence="3" key="1">
    <citation type="submission" date="2024-02" db="UniProtKB">
        <authorList>
            <consortium name="WormBaseParasite"/>
        </authorList>
    </citation>
    <scope>IDENTIFICATION</scope>
</reference>
<dbReference type="AlphaFoldDB" id="A0AAF3J9A0"/>
<sequence length="463" mass="52467">MDEINSKLNVLRIDEENIHEHEKSKLREFNLSDGKRLLLHDEQGYENKFKDGRSFDYLENTNSTNIEFNYDFKIHRDALKNLIEQNAEITSNPMCVYHNHVWWIYSYRILVIGGAEEDGPICTVDLQSVSASSYKKEVPKGGLGSNSPAKQEAPNILQGWLTVKTADGEIFPIPTELRENGMRSVSGWAISVNKLKGLMQGHSTIDLNCRLIISRAYFDPVALLPEPIFAELVSPTATMVLDKVVKGEKTPQWDVVLTCGEGERKDFFVHKSVLSDASPTLKLVMAKRMSWAGCDLLSVSHEDRFIITSMDEENLILILNFIYKRKMILPRYNQFAKVGRFINANFPREVLMGFLVQWQRLIVEDVLKAKKQNENPVLLAARCLRHLTSIYSTPYGAMPVAKRVCVSLMADILQIVDGQGARKSFDEELDLIPGLQTVLTQHIVLAVQKISFFISGVAKQSIY</sequence>
<proteinExistence type="predicted"/>
<dbReference type="SUPFAM" id="SSF54695">
    <property type="entry name" value="POZ domain"/>
    <property type="match status" value="1"/>
</dbReference>
<keyword evidence="2" id="KW-1185">Reference proteome</keyword>
<dbReference type="Gene3D" id="3.30.710.10">
    <property type="entry name" value="Potassium Channel Kv1.1, Chain A"/>
    <property type="match status" value="1"/>
</dbReference>
<evidence type="ECO:0000313" key="2">
    <source>
        <dbReference type="Proteomes" id="UP000887575"/>
    </source>
</evidence>
<dbReference type="InterPro" id="IPR011333">
    <property type="entry name" value="SKP1/BTB/POZ_sf"/>
</dbReference>
<dbReference type="Pfam" id="PF00651">
    <property type="entry name" value="BTB"/>
    <property type="match status" value="1"/>
</dbReference>
<evidence type="ECO:0000313" key="3">
    <source>
        <dbReference type="WBParaSite" id="MBELARI_LOCUS4417"/>
    </source>
</evidence>
<dbReference type="InterPro" id="IPR000210">
    <property type="entry name" value="BTB/POZ_dom"/>
</dbReference>
<dbReference type="WBParaSite" id="MBELARI_LOCUS4417">
    <property type="protein sequence ID" value="MBELARI_LOCUS4417"/>
    <property type="gene ID" value="MBELARI_LOCUS4417"/>
</dbReference>
<dbReference type="SMART" id="SM00225">
    <property type="entry name" value="BTB"/>
    <property type="match status" value="1"/>
</dbReference>
<accession>A0AAF3J9A0</accession>
<dbReference type="CDD" id="cd18186">
    <property type="entry name" value="BTB_POZ_ZBTB_KLHL-like"/>
    <property type="match status" value="1"/>
</dbReference>
<feature type="domain" description="BTB" evidence="1">
    <location>
        <begin position="253"/>
        <end position="331"/>
    </location>
</feature>
<evidence type="ECO:0000259" key="1">
    <source>
        <dbReference type="PROSITE" id="PS50097"/>
    </source>
</evidence>
<organism evidence="2 3">
    <name type="scientific">Mesorhabditis belari</name>
    <dbReference type="NCBI Taxonomy" id="2138241"/>
    <lineage>
        <taxon>Eukaryota</taxon>
        <taxon>Metazoa</taxon>
        <taxon>Ecdysozoa</taxon>
        <taxon>Nematoda</taxon>
        <taxon>Chromadorea</taxon>
        <taxon>Rhabditida</taxon>
        <taxon>Rhabditina</taxon>
        <taxon>Rhabditomorpha</taxon>
        <taxon>Rhabditoidea</taxon>
        <taxon>Rhabditidae</taxon>
        <taxon>Mesorhabditinae</taxon>
        <taxon>Mesorhabditis</taxon>
    </lineage>
</organism>
<dbReference type="Proteomes" id="UP000887575">
    <property type="component" value="Unassembled WGS sequence"/>
</dbReference>
<dbReference type="PROSITE" id="PS50097">
    <property type="entry name" value="BTB"/>
    <property type="match status" value="1"/>
</dbReference>
<protein>
    <recommendedName>
        <fullName evidence="1">BTB domain-containing protein</fullName>
    </recommendedName>
</protein>
<name>A0AAF3J9A0_9BILA</name>